<proteinExistence type="predicted"/>
<evidence type="ECO:0000313" key="1">
    <source>
        <dbReference type="EMBL" id="MCC0095713.1"/>
    </source>
</evidence>
<protein>
    <submittedName>
        <fullName evidence="1">Uncharacterized protein</fullName>
    </submittedName>
</protein>
<reference evidence="1 2" key="1">
    <citation type="submission" date="2021-08" db="EMBL/GenBank/DDBJ databases">
        <title>Genomic Architecture of Streptomyces flavotricini NGL1 and Streptomyces erythrochromogenes HMS4 With Differential Plant Beneficial attributes and laccase production capabilities.</title>
        <authorList>
            <person name="Salwan R."/>
            <person name="Kaur R."/>
            <person name="Sharma V."/>
        </authorList>
    </citation>
    <scope>NUCLEOTIDE SEQUENCE [LARGE SCALE GENOMIC DNA]</scope>
    <source>
        <strain evidence="1 2">NGL1</strain>
    </source>
</reference>
<gene>
    <name evidence="1" type="ORF">K7B10_13190</name>
</gene>
<dbReference type="EMBL" id="JAINUL010000001">
    <property type="protein sequence ID" value="MCC0095713.1"/>
    <property type="molecule type" value="Genomic_DNA"/>
</dbReference>
<comment type="caution">
    <text evidence="1">The sequence shown here is derived from an EMBL/GenBank/DDBJ whole genome shotgun (WGS) entry which is preliminary data.</text>
</comment>
<dbReference type="Proteomes" id="UP001520654">
    <property type="component" value="Unassembled WGS sequence"/>
</dbReference>
<organism evidence="1 2">
    <name type="scientific">Streptomyces flavotricini</name>
    <dbReference type="NCBI Taxonomy" id="66888"/>
    <lineage>
        <taxon>Bacteria</taxon>
        <taxon>Bacillati</taxon>
        <taxon>Actinomycetota</taxon>
        <taxon>Actinomycetes</taxon>
        <taxon>Kitasatosporales</taxon>
        <taxon>Streptomycetaceae</taxon>
        <taxon>Streptomyces</taxon>
    </lineage>
</organism>
<name>A0ABS8E475_9ACTN</name>
<sequence>MVEKLRIAVAMSPAQRRAHTARLAALLDTPPPAAWARAVIAAIEGV</sequence>
<dbReference type="RefSeq" id="WP_229336289.1">
    <property type="nucleotide sequence ID" value="NZ_JAINUL010000001.1"/>
</dbReference>
<keyword evidence="2" id="KW-1185">Reference proteome</keyword>
<accession>A0ABS8E475</accession>
<evidence type="ECO:0000313" key="2">
    <source>
        <dbReference type="Proteomes" id="UP001520654"/>
    </source>
</evidence>